<dbReference type="OrthoDB" id="9808397at2"/>
<feature type="domain" description="ATPase AAA-3" evidence="4">
    <location>
        <begin position="62"/>
        <end position="191"/>
    </location>
</feature>
<dbReference type="Proteomes" id="UP000581087">
    <property type="component" value="Unassembled WGS sequence"/>
</dbReference>
<reference evidence="6 9" key="2">
    <citation type="submission" date="2020-07" db="EMBL/GenBank/DDBJ databases">
        <title>Sequencing the genomes of 1000 actinobacteria strains.</title>
        <authorList>
            <person name="Klenk H.-P."/>
        </authorList>
    </citation>
    <scope>NUCLEOTIDE SEQUENCE [LARGE SCALE GENOMIC DNA]</scope>
    <source>
        <strain evidence="6 9">DSM 23870</strain>
    </source>
</reference>
<dbReference type="EMBL" id="SDPM01000009">
    <property type="protein sequence ID" value="RXZ85513.1"/>
    <property type="molecule type" value="Genomic_DNA"/>
</dbReference>
<name>A0A4Q2M5P4_9MICO</name>
<dbReference type="FunFam" id="3.40.50.300:FF:000640">
    <property type="entry name" value="MoxR family ATPase"/>
    <property type="match status" value="1"/>
</dbReference>
<evidence type="ECO:0000256" key="2">
    <source>
        <dbReference type="ARBA" id="ARBA00022840"/>
    </source>
</evidence>
<dbReference type="Pfam" id="PF07726">
    <property type="entry name" value="AAA_3"/>
    <property type="match status" value="1"/>
</dbReference>
<evidence type="ECO:0000259" key="5">
    <source>
        <dbReference type="Pfam" id="PF17863"/>
    </source>
</evidence>
<evidence type="ECO:0000256" key="3">
    <source>
        <dbReference type="ARBA" id="ARBA00061607"/>
    </source>
</evidence>
<evidence type="ECO:0000313" key="7">
    <source>
        <dbReference type="EMBL" id="RXZ85513.1"/>
    </source>
</evidence>
<dbReference type="GO" id="GO:0016887">
    <property type="term" value="F:ATP hydrolysis activity"/>
    <property type="evidence" value="ECO:0007669"/>
    <property type="project" value="InterPro"/>
</dbReference>
<comment type="caution">
    <text evidence="7">The sequence shown here is derived from an EMBL/GenBank/DDBJ whole genome shotgun (WGS) entry which is preliminary data.</text>
</comment>
<keyword evidence="1" id="KW-0547">Nucleotide-binding</keyword>
<comment type="similarity">
    <text evidence="3">Belongs to the MoxR family.</text>
</comment>
<protein>
    <submittedName>
        <fullName evidence="7">MoxR family ATPase</fullName>
    </submittedName>
    <submittedName>
        <fullName evidence="6">MoxR-like ATPase</fullName>
        <ecNumber evidence="6">3.6.3.-</ecNumber>
    </submittedName>
</protein>
<evidence type="ECO:0000313" key="6">
    <source>
        <dbReference type="EMBL" id="NYD65718.1"/>
    </source>
</evidence>
<dbReference type="InterPro" id="IPR050764">
    <property type="entry name" value="CbbQ/NirQ/NorQ/GpvN"/>
</dbReference>
<keyword evidence="6" id="KW-0378">Hydrolase</keyword>
<feature type="domain" description="ChlI/MoxR AAA lid" evidence="5">
    <location>
        <begin position="254"/>
        <end position="313"/>
    </location>
</feature>
<reference evidence="7 8" key="1">
    <citation type="submission" date="2019-01" db="EMBL/GenBank/DDBJ databases">
        <title>Agromyces.</title>
        <authorList>
            <person name="Li J."/>
        </authorList>
    </citation>
    <scope>NUCLEOTIDE SEQUENCE [LARGE SCALE GENOMIC DNA]</scope>
    <source>
        <strain evidence="7 8">DSM 23870</strain>
    </source>
</reference>
<evidence type="ECO:0000256" key="1">
    <source>
        <dbReference type="ARBA" id="ARBA00022741"/>
    </source>
</evidence>
<dbReference type="PANTHER" id="PTHR42759">
    <property type="entry name" value="MOXR FAMILY PROTEIN"/>
    <property type="match status" value="1"/>
</dbReference>
<dbReference type="Gene3D" id="3.40.50.300">
    <property type="entry name" value="P-loop containing nucleotide triphosphate hydrolases"/>
    <property type="match status" value="1"/>
</dbReference>
<dbReference type="EMBL" id="JACCBI010000001">
    <property type="protein sequence ID" value="NYD65718.1"/>
    <property type="molecule type" value="Genomic_DNA"/>
</dbReference>
<organism evidence="7 8">
    <name type="scientific">Agromyces atrinae</name>
    <dbReference type="NCBI Taxonomy" id="592376"/>
    <lineage>
        <taxon>Bacteria</taxon>
        <taxon>Bacillati</taxon>
        <taxon>Actinomycetota</taxon>
        <taxon>Actinomycetes</taxon>
        <taxon>Micrococcales</taxon>
        <taxon>Microbacteriaceae</taxon>
        <taxon>Agromyces</taxon>
    </lineage>
</organism>
<dbReference type="InterPro" id="IPR011703">
    <property type="entry name" value="ATPase_AAA-3"/>
</dbReference>
<dbReference type="Pfam" id="PF17863">
    <property type="entry name" value="AAA_lid_2"/>
    <property type="match status" value="1"/>
</dbReference>
<dbReference type="InterPro" id="IPR041628">
    <property type="entry name" value="ChlI/MoxR_AAA_lid"/>
</dbReference>
<proteinExistence type="inferred from homology"/>
<evidence type="ECO:0000313" key="8">
    <source>
        <dbReference type="Proteomes" id="UP000292686"/>
    </source>
</evidence>
<keyword evidence="2" id="KW-0067">ATP-binding</keyword>
<dbReference type="AlphaFoldDB" id="A0A4Q2M5P4"/>
<dbReference type="PANTHER" id="PTHR42759:SF5">
    <property type="entry name" value="METHANOL DEHYDROGENASE REGULATOR"/>
    <property type="match status" value="1"/>
</dbReference>
<evidence type="ECO:0000313" key="9">
    <source>
        <dbReference type="Proteomes" id="UP000581087"/>
    </source>
</evidence>
<dbReference type="EC" id="3.6.3.-" evidence="6"/>
<dbReference type="GO" id="GO:0005524">
    <property type="term" value="F:ATP binding"/>
    <property type="evidence" value="ECO:0007669"/>
    <property type="project" value="UniProtKB-KW"/>
</dbReference>
<dbReference type="InterPro" id="IPR027417">
    <property type="entry name" value="P-loop_NTPase"/>
</dbReference>
<evidence type="ECO:0000259" key="4">
    <source>
        <dbReference type="Pfam" id="PF07726"/>
    </source>
</evidence>
<dbReference type="Gene3D" id="1.10.8.80">
    <property type="entry name" value="Magnesium chelatase subunit I, C-Terminal domain"/>
    <property type="match status" value="1"/>
</dbReference>
<dbReference type="PIRSF" id="PIRSF002849">
    <property type="entry name" value="AAA_ATPase_chaperone_MoxR_prd"/>
    <property type="match status" value="1"/>
</dbReference>
<dbReference type="Proteomes" id="UP000292686">
    <property type="component" value="Unassembled WGS sequence"/>
</dbReference>
<accession>A0A4Q2M5P4</accession>
<gene>
    <name evidence="6" type="ORF">BJ972_000237</name>
    <name evidence="7" type="ORF">ESP50_15035</name>
</gene>
<sequence length="346" mass="37605">MNVNATRTPTDTEVAPPVDDAILAIDDVGVRAERIIANIEAVIDGKHDAVTTALTVLLAEGHLLIEDVPGVGKTMLAKALAKSVDCTVSRIQFTPDLLPSDVTGVSIFNQAERRFEFKPGAVFANIVIGDEINRASPKTQSALLECMEERQVTVDGSTHHLQTPFTVVATQNPIEMEGTYALPEAQRDRFMARISMGYPDEQHELEMLSTRETTSPLEQIGAVVSGAELRRMIATVRHVYTSQPVKEYAVALVRATRDDRELRLGASPRATLQLVRAAKALAAMRGRDFVLPDDIDELALPVLGHRLVPTARALGQHHLESGSLIDGIVHRIVQATPVPLGGTKRD</sequence>
<keyword evidence="8" id="KW-1185">Reference proteome</keyword>
<dbReference type="SUPFAM" id="SSF52540">
    <property type="entry name" value="P-loop containing nucleoside triphosphate hydrolases"/>
    <property type="match status" value="1"/>
</dbReference>
<dbReference type="RefSeq" id="WP_129176622.1">
    <property type="nucleotide sequence ID" value="NZ_JACCBI010000001.1"/>
</dbReference>